<comment type="caution">
    <text evidence="2">The sequence shown here is derived from an EMBL/GenBank/DDBJ whole genome shotgun (WGS) entry which is preliminary data.</text>
</comment>
<organism evidence="2 3">
    <name type="scientific">Cucurbita argyrosperma subsp. sororia</name>
    <dbReference type="NCBI Taxonomy" id="37648"/>
    <lineage>
        <taxon>Eukaryota</taxon>
        <taxon>Viridiplantae</taxon>
        <taxon>Streptophyta</taxon>
        <taxon>Embryophyta</taxon>
        <taxon>Tracheophyta</taxon>
        <taxon>Spermatophyta</taxon>
        <taxon>Magnoliopsida</taxon>
        <taxon>eudicotyledons</taxon>
        <taxon>Gunneridae</taxon>
        <taxon>Pentapetalae</taxon>
        <taxon>rosids</taxon>
        <taxon>fabids</taxon>
        <taxon>Cucurbitales</taxon>
        <taxon>Cucurbitaceae</taxon>
        <taxon>Cucurbiteae</taxon>
        <taxon>Cucurbita</taxon>
    </lineage>
</organism>
<gene>
    <name evidence="2" type="ORF">SDJN03_29519</name>
</gene>
<feature type="non-terminal residue" evidence="2">
    <location>
        <position position="1"/>
    </location>
</feature>
<evidence type="ECO:0000313" key="2">
    <source>
        <dbReference type="EMBL" id="KAG6570604.1"/>
    </source>
</evidence>
<proteinExistence type="predicted"/>
<dbReference type="EMBL" id="JAGKQH010000020">
    <property type="protein sequence ID" value="KAG6570604.1"/>
    <property type="molecule type" value="Genomic_DNA"/>
</dbReference>
<name>A0AAV6LTS0_9ROSI</name>
<accession>A0AAV6LTS0</accession>
<keyword evidence="3" id="KW-1185">Reference proteome</keyword>
<feature type="compositionally biased region" description="Gly residues" evidence="1">
    <location>
        <begin position="63"/>
        <end position="72"/>
    </location>
</feature>
<dbReference type="AlphaFoldDB" id="A0AAV6LTS0"/>
<feature type="region of interest" description="Disordered" evidence="1">
    <location>
        <begin position="51"/>
        <end position="72"/>
    </location>
</feature>
<evidence type="ECO:0000256" key="1">
    <source>
        <dbReference type="SAM" id="MobiDB-lite"/>
    </source>
</evidence>
<reference evidence="2 3" key="1">
    <citation type="journal article" date="2021" name="Hortic Res">
        <title>The domestication of Cucurbita argyrosperma as revealed by the genome of its wild relative.</title>
        <authorList>
            <person name="Barrera-Redondo J."/>
            <person name="Sanchez-de la Vega G."/>
            <person name="Aguirre-Liguori J.A."/>
            <person name="Castellanos-Morales G."/>
            <person name="Gutierrez-Guerrero Y.T."/>
            <person name="Aguirre-Dugua X."/>
            <person name="Aguirre-Planter E."/>
            <person name="Tenaillon M.I."/>
            <person name="Lira-Saade R."/>
            <person name="Eguiarte L.E."/>
        </authorList>
    </citation>
    <scope>NUCLEOTIDE SEQUENCE [LARGE SCALE GENOMIC DNA]</scope>
    <source>
        <strain evidence="2">JBR-2021</strain>
    </source>
</reference>
<protein>
    <submittedName>
        <fullName evidence="2">Uncharacterized protein</fullName>
    </submittedName>
</protein>
<evidence type="ECO:0000313" key="3">
    <source>
        <dbReference type="Proteomes" id="UP000685013"/>
    </source>
</evidence>
<dbReference type="Proteomes" id="UP000685013">
    <property type="component" value="Chromosome 20"/>
</dbReference>
<sequence>MFDTVYFTNLQKKLGLLSTDQALFSDERTSFLDLVANQPKHRHHQNIATTGATDLIPEPYNGGDCGGGTGGV</sequence>